<dbReference type="GO" id="GO:0006015">
    <property type="term" value="P:5-phosphoribose 1-diphosphate biosynthetic process"/>
    <property type="evidence" value="ECO:0007669"/>
    <property type="project" value="UniProtKB-UniRule"/>
</dbReference>
<gene>
    <name evidence="6 8" type="primary">phnN</name>
    <name evidence="8" type="ORF">GCM10017653_46820</name>
</gene>
<dbReference type="NCBIfam" id="TIGR02322">
    <property type="entry name" value="phosphon_PhnN"/>
    <property type="match status" value="1"/>
</dbReference>
<keyword evidence="9" id="KW-1185">Reference proteome</keyword>
<dbReference type="SMART" id="SM00072">
    <property type="entry name" value="GuKc"/>
    <property type="match status" value="1"/>
</dbReference>
<accession>A0A9W6K0M3</accession>
<dbReference type="EC" id="2.7.4.23" evidence="6"/>
<comment type="similarity">
    <text evidence="6">Belongs to the ribose 1,5-bisphosphokinase family.</text>
</comment>
<organism evidence="8 9">
    <name type="scientific">Ancylobacter defluvii</name>
    <dbReference type="NCBI Taxonomy" id="1282440"/>
    <lineage>
        <taxon>Bacteria</taxon>
        <taxon>Pseudomonadati</taxon>
        <taxon>Pseudomonadota</taxon>
        <taxon>Alphaproteobacteria</taxon>
        <taxon>Hyphomicrobiales</taxon>
        <taxon>Xanthobacteraceae</taxon>
        <taxon>Ancylobacter</taxon>
    </lineage>
</organism>
<comment type="caution">
    <text evidence="8">The sequence shown here is derived from an EMBL/GenBank/DDBJ whole genome shotgun (WGS) entry which is preliminary data.</text>
</comment>
<dbReference type="GO" id="GO:0005524">
    <property type="term" value="F:ATP binding"/>
    <property type="evidence" value="ECO:0007669"/>
    <property type="project" value="UniProtKB-KW"/>
</dbReference>
<keyword evidence="5 6" id="KW-0067">ATP-binding</keyword>
<comment type="catalytic activity">
    <reaction evidence="1 6">
        <text>alpha-D-ribose 1,5-bisphosphate + ATP = 5-phospho-alpha-D-ribose 1-diphosphate + ADP</text>
        <dbReference type="Rhea" id="RHEA:20109"/>
        <dbReference type="ChEBI" id="CHEBI:30616"/>
        <dbReference type="ChEBI" id="CHEBI:58017"/>
        <dbReference type="ChEBI" id="CHEBI:68688"/>
        <dbReference type="ChEBI" id="CHEBI:456216"/>
        <dbReference type="EC" id="2.7.4.23"/>
    </reaction>
</comment>
<evidence type="ECO:0000256" key="5">
    <source>
        <dbReference type="ARBA" id="ARBA00022840"/>
    </source>
</evidence>
<feature type="binding site" evidence="6">
    <location>
        <begin position="28"/>
        <end position="35"/>
    </location>
    <ligand>
        <name>ATP</name>
        <dbReference type="ChEBI" id="CHEBI:30616"/>
    </ligand>
</feature>
<evidence type="ECO:0000259" key="7">
    <source>
        <dbReference type="SMART" id="SM00072"/>
    </source>
</evidence>
<dbReference type="Proteomes" id="UP001143330">
    <property type="component" value="Unassembled WGS sequence"/>
</dbReference>
<comment type="function">
    <text evidence="6">Catalyzes the phosphorylation of ribose 1,5-bisphosphate to 5-phospho-D-ribosyl alpha-1-diphosphate (PRPP).</text>
</comment>
<dbReference type="HAMAP" id="MF_00836">
    <property type="entry name" value="PhnN"/>
    <property type="match status" value="1"/>
</dbReference>
<dbReference type="InterPro" id="IPR008145">
    <property type="entry name" value="GK/Ca_channel_bsu"/>
</dbReference>
<comment type="pathway">
    <text evidence="2 6">Metabolic intermediate biosynthesis; 5-phospho-alpha-D-ribose 1-diphosphate biosynthesis; 5-phospho-alpha-D-ribose 1-diphosphate from D-ribose 5-phosphate (route II): step 3/3.</text>
</comment>
<feature type="domain" description="Guanylate kinase/L-type calcium channel beta subunit" evidence="7">
    <location>
        <begin position="20"/>
        <end position="197"/>
    </location>
</feature>
<keyword evidence="4 6" id="KW-0547">Nucleotide-binding</keyword>
<name>A0A9W6K0M3_9HYPH</name>
<protein>
    <recommendedName>
        <fullName evidence="6">Ribose 1,5-bisphosphate phosphokinase PhnN</fullName>
        <ecNumber evidence="6">2.7.4.23</ecNumber>
    </recommendedName>
    <alternativeName>
        <fullName evidence="6">Ribose 1,5-bisphosphokinase</fullName>
    </alternativeName>
</protein>
<dbReference type="Gene3D" id="3.40.50.300">
    <property type="entry name" value="P-loop containing nucleotide triphosphate hydrolases"/>
    <property type="match status" value="1"/>
</dbReference>
<evidence type="ECO:0000256" key="3">
    <source>
        <dbReference type="ARBA" id="ARBA00022679"/>
    </source>
</evidence>
<dbReference type="SUPFAM" id="SSF52540">
    <property type="entry name" value="P-loop containing nucleoside triphosphate hydrolases"/>
    <property type="match status" value="1"/>
</dbReference>
<dbReference type="GO" id="GO:0033863">
    <property type="term" value="F:ribose 1,5-bisphosphate phosphokinase activity"/>
    <property type="evidence" value="ECO:0007669"/>
    <property type="project" value="UniProtKB-UniRule"/>
</dbReference>
<evidence type="ECO:0000313" key="9">
    <source>
        <dbReference type="Proteomes" id="UP001143330"/>
    </source>
</evidence>
<evidence type="ECO:0000313" key="8">
    <source>
        <dbReference type="EMBL" id="GLK86612.1"/>
    </source>
</evidence>
<dbReference type="InterPro" id="IPR027417">
    <property type="entry name" value="P-loop_NTPase"/>
</dbReference>
<evidence type="ECO:0000256" key="1">
    <source>
        <dbReference type="ARBA" id="ARBA00000373"/>
    </source>
</evidence>
<dbReference type="InterPro" id="IPR012699">
    <property type="entry name" value="PhnN"/>
</dbReference>
<sequence>MSIGAAADGKARNEVDRIGPGTLVLVVGPSGAGKDTLLSYARERLAGSSGLAFARRRITRPVDATEDHVSVDEATFQRAAAAGEFPLHWRANGLSYALGPEVAEAIRGAAAVVANGSRAAVREACARFSDVRVVLITAPPQVLAARIAARGRESAEDVVQRLKREPALDRAPELTLVNDGPPEAAGERLVAYLQRLAAA</sequence>
<reference evidence="8" key="1">
    <citation type="journal article" date="2014" name="Int. J. Syst. Evol. Microbiol.">
        <title>Complete genome sequence of Corynebacterium casei LMG S-19264T (=DSM 44701T), isolated from a smear-ripened cheese.</title>
        <authorList>
            <consortium name="US DOE Joint Genome Institute (JGI-PGF)"/>
            <person name="Walter F."/>
            <person name="Albersmeier A."/>
            <person name="Kalinowski J."/>
            <person name="Ruckert C."/>
        </authorList>
    </citation>
    <scope>NUCLEOTIDE SEQUENCE</scope>
    <source>
        <strain evidence="8">VKM B-2789</strain>
    </source>
</reference>
<proteinExistence type="inferred from homology"/>
<reference evidence="8" key="2">
    <citation type="submission" date="2023-01" db="EMBL/GenBank/DDBJ databases">
        <authorList>
            <person name="Sun Q."/>
            <person name="Evtushenko L."/>
        </authorList>
    </citation>
    <scope>NUCLEOTIDE SEQUENCE</scope>
    <source>
        <strain evidence="8">VKM B-2789</strain>
    </source>
</reference>
<evidence type="ECO:0000256" key="6">
    <source>
        <dbReference type="HAMAP-Rule" id="MF_00836"/>
    </source>
</evidence>
<dbReference type="AlphaFoldDB" id="A0A9W6K0M3"/>
<evidence type="ECO:0000256" key="2">
    <source>
        <dbReference type="ARBA" id="ARBA00005069"/>
    </source>
</evidence>
<dbReference type="GO" id="GO:0019634">
    <property type="term" value="P:organic phosphonate metabolic process"/>
    <property type="evidence" value="ECO:0007669"/>
    <property type="project" value="UniProtKB-UniRule"/>
</dbReference>
<dbReference type="RefSeq" id="WP_271180677.1">
    <property type="nucleotide sequence ID" value="NZ_BSFM01000021.1"/>
</dbReference>
<dbReference type="EMBL" id="BSFM01000021">
    <property type="protein sequence ID" value="GLK86612.1"/>
    <property type="molecule type" value="Genomic_DNA"/>
</dbReference>
<keyword evidence="3 6" id="KW-0808">Transferase</keyword>
<evidence type="ECO:0000256" key="4">
    <source>
        <dbReference type="ARBA" id="ARBA00022741"/>
    </source>
</evidence>